<feature type="region of interest" description="Disordered" evidence="1">
    <location>
        <begin position="46"/>
        <end position="79"/>
    </location>
</feature>
<evidence type="ECO:0000256" key="1">
    <source>
        <dbReference type="SAM" id="MobiDB-lite"/>
    </source>
</evidence>
<evidence type="ECO:0000313" key="3">
    <source>
        <dbReference type="Proteomes" id="UP000324222"/>
    </source>
</evidence>
<feature type="compositionally biased region" description="Basic and acidic residues" evidence="1">
    <location>
        <begin position="115"/>
        <end position="127"/>
    </location>
</feature>
<sequence length="200" mass="22151">MQLTPPSPLSSVSGAAQNRFNLIENGKLCQHNNEHNNTNAKIKNESQDLEQKQTNGKLNGPPTRLGQATQAKLAGPDRHQYGTHEMYASILKTTGIYVTGQEINKAAKSSSPRSQHWDGRREREEPHITQQRGKSCFKIQNFHTQRRYHPKYCRLQYGRKASCTHSMSLQDGTGFGGGGAGRCSSRVVVVVASLTEFLTG</sequence>
<comment type="caution">
    <text evidence="2">The sequence shown here is derived from an EMBL/GenBank/DDBJ whole genome shotgun (WGS) entry which is preliminary data.</text>
</comment>
<evidence type="ECO:0000313" key="2">
    <source>
        <dbReference type="EMBL" id="MPC16376.1"/>
    </source>
</evidence>
<dbReference type="Proteomes" id="UP000324222">
    <property type="component" value="Unassembled WGS sequence"/>
</dbReference>
<dbReference type="EMBL" id="VSRR010000501">
    <property type="protein sequence ID" value="MPC16376.1"/>
    <property type="molecule type" value="Genomic_DNA"/>
</dbReference>
<name>A0A5B7D5D2_PORTR</name>
<gene>
    <name evidence="2" type="ORF">E2C01_009200</name>
</gene>
<organism evidence="2 3">
    <name type="scientific">Portunus trituberculatus</name>
    <name type="common">Swimming crab</name>
    <name type="synonym">Neptunus trituberculatus</name>
    <dbReference type="NCBI Taxonomy" id="210409"/>
    <lineage>
        <taxon>Eukaryota</taxon>
        <taxon>Metazoa</taxon>
        <taxon>Ecdysozoa</taxon>
        <taxon>Arthropoda</taxon>
        <taxon>Crustacea</taxon>
        <taxon>Multicrustacea</taxon>
        <taxon>Malacostraca</taxon>
        <taxon>Eumalacostraca</taxon>
        <taxon>Eucarida</taxon>
        <taxon>Decapoda</taxon>
        <taxon>Pleocyemata</taxon>
        <taxon>Brachyura</taxon>
        <taxon>Eubrachyura</taxon>
        <taxon>Portunoidea</taxon>
        <taxon>Portunidae</taxon>
        <taxon>Portuninae</taxon>
        <taxon>Portunus</taxon>
    </lineage>
</organism>
<feature type="region of interest" description="Disordered" evidence="1">
    <location>
        <begin position="104"/>
        <end position="132"/>
    </location>
</feature>
<keyword evidence="3" id="KW-1185">Reference proteome</keyword>
<reference evidence="2 3" key="1">
    <citation type="submission" date="2019-05" db="EMBL/GenBank/DDBJ databases">
        <title>Another draft genome of Portunus trituberculatus and its Hox gene families provides insights of decapod evolution.</title>
        <authorList>
            <person name="Jeong J.-H."/>
            <person name="Song I."/>
            <person name="Kim S."/>
            <person name="Choi T."/>
            <person name="Kim D."/>
            <person name="Ryu S."/>
            <person name="Kim W."/>
        </authorList>
    </citation>
    <scope>NUCLEOTIDE SEQUENCE [LARGE SCALE GENOMIC DNA]</scope>
    <source>
        <tissue evidence="2">Muscle</tissue>
    </source>
</reference>
<protein>
    <submittedName>
        <fullName evidence="2">Uncharacterized protein</fullName>
    </submittedName>
</protein>
<proteinExistence type="predicted"/>
<accession>A0A5B7D5D2</accession>
<dbReference type="AlphaFoldDB" id="A0A5B7D5D2"/>